<dbReference type="InterPro" id="IPR036259">
    <property type="entry name" value="MFS_trans_sf"/>
</dbReference>
<evidence type="ECO:0000313" key="7">
    <source>
        <dbReference type="Proteomes" id="UP000252081"/>
    </source>
</evidence>
<dbReference type="OrthoDB" id="9797740at2"/>
<keyword evidence="3 4" id="KW-0472">Membrane</keyword>
<gene>
    <name evidence="6" type="ORF">DRW42_09660</name>
</gene>
<organism evidence="6 7">
    <name type="scientific">Pedobacter miscanthi</name>
    <dbReference type="NCBI Taxonomy" id="2259170"/>
    <lineage>
        <taxon>Bacteria</taxon>
        <taxon>Pseudomonadati</taxon>
        <taxon>Bacteroidota</taxon>
        <taxon>Sphingobacteriia</taxon>
        <taxon>Sphingobacteriales</taxon>
        <taxon>Sphingobacteriaceae</taxon>
        <taxon>Pedobacter</taxon>
    </lineage>
</organism>
<proteinExistence type="predicted"/>
<reference evidence="6 7" key="1">
    <citation type="submission" date="2018-07" db="EMBL/GenBank/DDBJ databases">
        <title>A draft genome of a endophytic bacteria, a new species of Pedobacter.</title>
        <authorList>
            <person name="Zhang Z.D."/>
            <person name="Chen Z.J."/>
        </authorList>
    </citation>
    <scope>NUCLEOTIDE SEQUENCE [LARGE SCALE GENOMIC DNA]</scope>
    <source>
        <strain evidence="6 7">RS10</strain>
    </source>
</reference>
<comment type="caution">
    <text evidence="6">The sequence shown here is derived from an EMBL/GenBank/DDBJ whole genome shotgun (WGS) entry which is preliminary data.</text>
</comment>
<feature type="transmembrane region" description="Helical" evidence="4">
    <location>
        <begin position="367"/>
        <end position="387"/>
    </location>
</feature>
<dbReference type="GO" id="GO:0022857">
    <property type="term" value="F:transmembrane transporter activity"/>
    <property type="evidence" value="ECO:0007669"/>
    <property type="project" value="InterPro"/>
</dbReference>
<feature type="transmembrane region" description="Helical" evidence="4">
    <location>
        <begin position="12"/>
        <end position="29"/>
    </location>
</feature>
<dbReference type="InterPro" id="IPR020846">
    <property type="entry name" value="MFS_dom"/>
</dbReference>
<dbReference type="InterPro" id="IPR011701">
    <property type="entry name" value="MFS"/>
</dbReference>
<evidence type="ECO:0000256" key="3">
    <source>
        <dbReference type="ARBA" id="ARBA00023136"/>
    </source>
</evidence>
<evidence type="ECO:0000313" key="6">
    <source>
        <dbReference type="EMBL" id="RBQ07978.1"/>
    </source>
</evidence>
<feature type="domain" description="Major facilitator superfamily (MFS) profile" evidence="5">
    <location>
        <begin position="12"/>
        <end position="391"/>
    </location>
</feature>
<dbReference type="PANTHER" id="PTHR23523:SF2">
    <property type="entry name" value="2-NITROIMIDAZOLE TRANSPORTER"/>
    <property type="match status" value="1"/>
</dbReference>
<evidence type="ECO:0000256" key="2">
    <source>
        <dbReference type="ARBA" id="ARBA00022989"/>
    </source>
</evidence>
<dbReference type="PANTHER" id="PTHR23523">
    <property type="match status" value="1"/>
</dbReference>
<feature type="transmembrane region" description="Helical" evidence="4">
    <location>
        <begin position="216"/>
        <end position="236"/>
    </location>
</feature>
<feature type="transmembrane region" description="Helical" evidence="4">
    <location>
        <begin position="248"/>
        <end position="269"/>
    </location>
</feature>
<feature type="transmembrane region" description="Helical" evidence="4">
    <location>
        <begin position="336"/>
        <end position="355"/>
    </location>
</feature>
<feature type="transmembrane region" description="Helical" evidence="4">
    <location>
        <begin position="80"/>
        <end position="98"/>
    </location>
</feature>
<dbReference type="EMBL" id="QNQU01000007">
    <property type="protein sequence ID" value="RBQ07978.1"/>
    <property type="molecule type" value="Genomic_DNA"/>
</dbReference>
<feature type="transmembrane region" description="Helical" evidence="4">
    <location>
        <begin position="304"/>
        <end position="324"/>
    </location>
</feature>
<keyword evidence="7" id="KW-1185">Reference proteome</keyword>
<feature type="transmembrane region" description="Helical" evidence="4">
    <location>
        <begin position="166"/>
        <end position="187"/>
    </location>
</feature>
<keyword evidence="1 4" id="KW-0812">Transmembrane</keyword>
<dbReference type="Proteomes" id="UP000252081">
    <property type="component" value="Unassembled WGS sequence"/>
</dbReference>
<dbReference type="SUPFAM" id="SSF103473">
    <property type="entry name" value="MFS general substrate transporter"/>
    <property type="match status" value="1"/>
</dbReference>
<evidence type="ECO:0000256" key="1">
    <source>
        <dbReference type="ARBA" id="ARBA00022692"/>
    </source>
</evidence>
<feature type="transmembrane region" description="Helical" evidence="4">
    <location>
        <begin position="49"/>
        <end position="68"/>
    </location>
</feature>
<feature type="transmembrane region" description="Helical" evidence="4">
    <location>
        <begin position="278"/>
        <end position="298"/>
    </location>
</feature>
<dbReference type="AlphaFoldDB" id="A0A366L261"/>
<feature type="transmembrane region" description="Helical" evidence="4">
    <location>
        <begin position="138"/>
        <end position="160"/>
    </location>
</feature>
<evidence type="ECO:0000256" key="4">
    <source>
        <dbReference type="SAM" id="Phobius"/>
    </source>
</evidence>
<dbReference type="InterPro" id="IPR052524">
    <property type="entry name" value="MFS_Cyanate_Porter"/>
</dbReference>
<dbReference type="PROSITE" id="PS50850">
    <property type="entry name" value="MFS"/>
    <property type="match status" value="1"/>
</dbReference>
<dbReference type="Pfam" id="PF07690">
    <property type="entry name" value="MFS_1"/>
    <property type="match status" value="1"/>
</dbReference>
<dbReference type="Gene3D" id="1.20.1250.20">
    <property type="entry name" value="MFS general substrate transporter like domains"/>
    <property type="match status" value="2"/>
</dbReference>
<sequence length="399" mass="42009">MIKSIKIDNNSRLYIIGIVLIAMALRPALVSVGPSINAVKDSFGLSHALVAMLISIPDFLMGALALPMPYLAQKIGRDKMILVGLAMIGMATAFRGMATNVAGLFISTAIIGAGIAIVGTLLSGFIKEKFPNRTSLIIGIYSTTLSIGSTVAAVSTTPIAEYAGSWRISLGIWGIIAIPGIVMWQLISRRELGNPPSETPGKRALLPWKNGSAWKIAVYFAGVNLIFYSLLAWTVATLTERGISAESAGWLLGCFTLCFMLASPIIGLVSRGADRRKWLVGSALLAACGLLGIGHLWIDAALLWISLTAIGLGAAFTLGMTLPLDFTVTPAQTNSWAAFVMAVGYLVASIGPFLLGSLRDATGNFTLPIDVLIGAALVMAIAGFFLVPSQRERILGTVG</sequence>
<evidence type="ECO:0000259" key="5">
    <source>
        <dbReference type="PROSITE" id="PS50850"/>
    </source>
</evidence>
<dbReference type="RefSeq" id="WP_113948738.1">
    <property type="nucleotide sequence ID" value="NZ_QNQU01000007.1"/>
</dbReference>
<protein>
    <submittedName>
        <fullName evidence="6">MFS transporter</fullName>
    </submittedName>
</protein>
<accession>A0A366L261</accession>
<name>A0A366L261_9SPHI</name>
<feature type="transmembrane region" description="Helical" evidence="4">
    <location>
        <begin position="104"/>
        <end position="126"/>
    </location>
</feature>
<keyword evidence="2 4" id="KW-1133">Transmembrane helix</keyword>